<comment type="caution">
    <text evidence="8">The sequence shown here is derived from an EMBL/GenBank/DDBJ whole genome shotgun (WGS) entry which is preliminary data.</text>
</comment>
<dbReference type="Gene3D" id="1.20.5.2700">
    <property type="match status" value="1"/>
</dbReference>
<sequence>MVEVLGFEGLGVIAWLIWMTPFIGAAFIPILRKKSEKVKSYVAVAFSLLSAFLALSILPLGLTNGEIHSQIPWFSALNLDAGVLADPLAIIMSNLVAWISAAIFVYSVSYMHREKSLIRYWFFMLFFIGSMQLIVLSDNLLMVFFGWEGVGLASYALIGFWYTDRKKDYVGKEGHTAWGIPQWTSPTHAGIKAFLLNRAGDVMMLSGMFMIFMYAGTFGFRELLADQTWAHEMMQQNLLVPAAVLIFGGAIGKSAQFPLNEWLLEAMTGPTSVSALIHAATMVKAGVFLVARIGPLFFALSVFNMTQFFEIVTWVGAITAILLATQAIVNPEIKKVLAYSTGSQIGYMMMALGIAGLSTNFVDGYTAGFFHLISHALFKASLFMAAGAIIHTVHSRFMNNMGGLKKNMRKTYIFMLLASLSLAGAPLITSGFWSKDAIFASILESNYEFSSYVFFIAVTVAVMTAFYTFRMVGLVFFGKPSQNVVKIENKGHHIREVNKIMWLPFAVLAIASIVIGVVGFAFEGQLHHLFATYLASSFGIIDGGVIPLEGSAVTESQGSLTESGTSSTGGSEQQALELNPIAVVASVSAFGIGGFLGYLFYIKKIADPKKINDNVVSKALWKFLYNRWYLNSILYWVGVVIPLAAYRRIYKYFENILMYGINPSVQHSMVLMSRVAKAAQSGNVQTYLYVFSAGIILITMLLLS</sequence>
<keyword evidence="4 5" id="KW-0472">Membrane</keyword>
<proteinExistence type="predicted"/>
<keyword evidence="3 5" id="KW-1133">Transmembrane helix</keyword>
<comment type="subcellular location">
    <subcellularLocation>
        <location evidence="1">Membrane</location>
        <topology evidence="1">Multi-pass membrane protein</topology>
    </subcellularLocation>
</comment>
<dbReference type="InterPro" id="IPR018393">
    <property type="entry name" value="NADHpl_OxRdtase_5_subgr"/>
</dbReference>
<feature type="transmembrane region" description="Helical" evidence="5">
    <location>
        <begin position="686"/>
        <end position="703"/>
    </location>
</feature>
<dbReference type="AlphaFoldDB" id="A0A557SVP6"/>
<feature type="domain" description="NADH-Ubiquinone oxidoreductase (complex I) chain 5 N-terminal" evidence="7">
    <location>
        <begin position="75"/>
        <end position="120"/>
    </location>
</feature>
<feature type="transmembrane region" description="Helical" evidence="5">
    <location>
        <begin position="336"/>
        <end position="357"/>
    </location>
</feature>
<dbReference type="GO" id="GO:0042773">
    <property type="term" value="P:ATP synthesis coupled electron transport"/>
    <property type="evidence" value="ECO:0007669"/>
    <property type="project" value="InterPro"/>
</dbReference>
<organism evidence="8 9">
    <name type="scientific">Candidatus Nitrosocosmicus arcticus</name>
    <dbReference type="NCBI Taxonomy" id="2035267"/>
    <lineage>
        <taxon>Archaea</taxon>
        <taxon>Nitrososphaerota</taxon>
        <taxon>Nitrososphaeria</taxon>
        <taxon>Nitrososphaerales</taxon>
        <taxon>Nitrososphaeraceae</taxon>
        <taxon>Candidatus Nitrosocosmicus</taxon>
    </lineage>
</organism>
<feature type="transmembrane region" description="Helical" evidence="5">
    <location>
        <begin position="202"/>
        <end position="221"/>
    </location>
</feature>
<feature type="transmembrane region" description="Helical" evidence="5">
    <location>
        <begin position="233"/>
        <end position="252"/>
    </location>
</feature>
<protein>
    <submittedName>
        <fullName evidence="8">NADH-quinone oxidoreductase, subunit L</fullName>
        <ecNumber evidence="8">1.6.5.11</ecNumber>
    </submittedName>
</protein>
<name>A0A557SVP6_9ARCH</name>
<feature type="transmembrane region" description="Helical" evidence="5">
    <location>
        <begin position="273"/>
        <end position="291"/>
    </location>
</feature>
<dbReference type="PRINTS" id="PR01434">
    <property type="entry name" value="NADHDHGNASE5"/>
</dbReference>
<feature type="transmembrane region" description="Helical" evidence="5">
    <location>
        <begin position="82"/>
        <end position="105"/>
    </location>
</feature>
<dbReference type="GO" id="GO:0003954">
    <property type="term" value="F:NADH dehydrogenase activity"/>
    <property type="evidence" value="ECO:0007669"/>
    <property type="project" value="TreeGrafter"/>
</dbReference>
<feature type="transmembrane region" description="Helical" evidence="5">
    <location>
        <begin position="311"/>
        <end position="329"/>
    </location>
</feature>
<dbReference type="PANTHER" id="PTHR42829:SF2">
    <property type="entry name" value="NADH-UBIQUINONE OXIDOREDUCTASE CHAIN 5"/>
    <property type="match status" value="1"/>
</dbReference>
<feature type="domain" description="NADH:quinone oxidoreductase/Mrp antiporter transmembrane" evidence="6">
    <location>
        <begin position="184"/>
        <end position="456"/>
    </location>
</feature>
<dbReference type="EC" id="1.6.5.11" evidence="8"/>
<evidence type="ECO:0000259" key="6">
    <source>
        <dbReference type="Pfam" id="PF00361"/>
    </source>
</evidence>
<dbReference type="InterPro" id="IPR003945">
    <property type="entry name" value="NU5C-like"/>
</dbReference>
<evidence type="ECO:0000313" key="9">
    <source>
        <dbReference type="Proteomes" id="UP000315289"/>
    </source>
</evidence>
<evidence type="ECO:0000259" key="7">
    <source>
        <dbReference type="Pfam" id="PF00662"/>
    </source>
</evidence>
<gene>
    <name evidence="8" type="primary">nuoL</name>
    <name evidence="8" type="ORF">NARC_60069</name>
</gene>
<dbReference type="GO" id="GO:0016020">
    <property type="term" value="C:membrane"/>
    <property type="evidence" value="ECO:0007669"/>
    <property type="project" value="UniProtKB-SubCell"/>
</dbReference>
<reference evidence="8 9" key="1">
    <citation type="journal article" date="2019" name="Front. Microbiol.">
        <title>Ammonia Oxidation by the Arctic Terrestrial Thaumarchaeote Candidatus Nitrosocosmicus arcticus Is Stimulated by Increasing Temperatures.</title>
        <authorList>
            <person name="Alves R.J.E."/>
            <person name="Kerou M."/>
            <person name="Zappe A."/>
            <person name="Bittner R."/>
            <person name="Abby S.S."/>
            <person name="Schmidt H.A."/>
            <person name="Pfeifer K."/>
            <person name="Schleper C."/>
        </authorList>
    </citation>
    <scope>NUCLEOTIDE SEQUENCE [LARGE SCALE GENOMIC DNA]</scope>
    <source>
        <strain evidence="8 9">Kfb</strain>
    </source>
</reference>
<feature type="transmembrane region" description="Helical" evidence="5">
    <location>
        <begin position="411"/>
        <end position="433"/>
    </location>
</feature>
<evidence type="ECO:0000256" key="1">
    <source>
        <dbReference type="ARBA" id="ARBA00004141"/>
    </source>
</evidence>
<dbReference type="Pfam" id="PF00662">
    <property type="entry name" value="Proton_antipo_N"/>
    <property type="match status" value="1"/>
</dbReference>
<keyword evidence="9" id="KW-1185">Reference proteome</keyword>
<evidence type="ECO:0000256" key="4">
    <source>
        <dbReference type="ARBA" id="ARBA00023136"/>
    </source>
</evidence>
<evidence type="ECO:0000256" key="5">
    <source>
        <dbReference type="SAM" id="Phobius"/>
    </source>
</evidence>
<keyword evidence="2 5" id="KW-0812">Transmembrane</keyword>
<dbReference type="PANTHER" id="PTHR42829">
    <property type="entry name" value="NADH-UBIQUINONE OXIDOREDUCTASE CHAIN 5"/>
    <property type="match status" value="1"/>
</dbReference>
<evidence type="ECO:0000256" key="3">
    <source>
        <dbReference type="ARBA" id="ARBA00022989"/>
    </source>
</evidence>
<dbReference type="EMBL" id="VOAH01000006">
    <property type="protein sequence ID" value="TVP40682.1"/>
    <property type="molecule type" value="Genomic_DNA"/>
</dbReference>
<dbReference type="Proteomes" id="UP000315289">
    <property type="component" value="Unassembled WGS sequence"/>
</dbReference>
<feature type="transmembrane region" description="Helical" evidence="5">
    <location>
        <begin position="43"/>
        <end position="62"/>
    </location>
</feature>
<dbReference type="NCBIfam" id="TIGR01974">
    <property type="entry name" value="NDH_I_L"/>
    <property type="match status" value="1"/>
</dbReference>
<dbReference type="GO" id="GO:0008137">
    <property type="term" value="F:NADH dehydrogenase (ubiquinone) activity"/>
    <property type="evidence" value="ECO:0007669"/>
    <property type="project" value="InterPro"/>
</dbReference>
<dbReference type="Pfam" id="PF00361">
    <property type="entry name" value="Proton_antipo_M"/>
    <property type="match status" value="1"/>
</dbReference>
<dbReference type="GO" id="GO:0015990">
    <property type="term" value="P:electron transport coupled proton transport"/>
    <property type="evidence" value="ECO:0007669"/>
    <property type="project" value="TreeGrafter"/>
</dbReference>
<evidence type="ECO:0000313" key="8">
    <source>
        <dbReference type="EMBL" id="TVP40682.1"/>
    </source>
</evidence>
<feature type="transmembrane region" description="Helical" evidence="5">
    <location>
        <begin position="117"/>
        <end position="135"/>
    </location>
</feature>
<feature type="transmembrane region" description="Helical" evidence="5">
    <location>
        <begin position="453"/>
        <end position="479"/>
    </location>
</feature>
<dbReference type="InterPro" id="IPR001750">
    <property type="entry name" value="ND/Mrp_TM"/>
</dbReference>
<feature type="transmembrane region" description="Helical" evidence="5">
    <location>
        <begin position="369"/>
        <end position="390"/>
    </location>
</feature>
<dbReference type="RefSeq" id="WP_261377814.1">
    <property type="nucleotide sequence ID" value="NZ_ML675582.1"/>
</dbReference>
<feature type="transmembrane region" description="Helical" evidence="5">
    <location>
        <begin position="628"/>
        <end position="649"/>
    </location>
</feature>
<keyword evidence="8" id="KW-0560">Oxidoreductase</keyword>
<feature type="transmembrane region" description="Helical" evidence="5">
    <location>
        <begin position="141"/>
        <end position="162"/>
    </location>
</feature>
<feature type="transmembrane region" description="Helical" evidence="5">
    <location>
        <begin position="12"/>
        <end position="31"/>
    </location>
</feature>
<evidence type="ECO:0000256" key="2">
    <source>
        <dbReference type="ARBA" id="ARBA00022692"/>
    </source>
</evidence>
<dbReference type="InterPro" id="IPR001516">
    <property type="entry name" value="Proton_antipo_N"/>
</dbReference>
<feature type="transmembrane region" description="Helical" evidence="5">
    <location>
        <begin position="581"/>
        <end position="601"/>
    </location>
</feature>
<accession>A0A557SVP6</accession>
<feature type="transmembrane region" description="Helical" evidence="5">
    <location>
        <begin position="500"/>
        <end position="522"/>
    </location>
</feature>